<dbReference type="PANTHER" id="PTHR36329:SF1">
    <property type="entry name" value="TRANSMEMBRANE PROTEIN"/>
    <property type="match status" value="1"/>
</dbReference>
<dbReference type="AlphaFoldDB" id="A0AAD4JEP5"/>
<feature type="transmembrane region" description="Helical" evidence="1">
    <location>
        <begin position="230"/>
        <end position="252"/>
    </location>
</feature>
<organism evidence="2 3">
    <name type="scientific">Perilla frutescens var. hirtella</name>
    <name type="common">Perilla citriodora</name>
    <name type="synonym">Perilla setoyensis</name>
    <dbReference type="NCBI Taxonomy" id="608512"/>
    <lineage>
        <taxon>Eukaryota</taxon>
        <taxon>Viridiplantae</taxon>
        <taxon>Streptophyta</taxon>
        <taxon>Embryophyta</taxon>
        <taxon>Tracheophyta</taxon>
        <taxon>Spermatophyta</taxon>
        <taxon>Magnoliopsida</taxon>
        <taxon>eudicotyledons</taxon>
        <taxon>Gunneridae</taxon>
        <taxon>Pentapetalae</taxon>
        <taxon>asterids</taxon>
        <taxon>lamiids</taxon>
        <taxon>Lamiales</taxon>
        <taxon>Lamiaceae</taxon>
        <taxon>Nepetoideae</taxon>
        <taxon>Elsholtzieae</taxon>
        <taxon>Perilla</taxon>
    </lineage>
</organism>
<dbReference type="PANTHER" id="PTHR36329">
    <property type="entry name" value="TRANSMEMBRANE PROTEIN"/>
    <property type="match status" value="1"/>
</dbReference>
<keyword evidence="3" id="KW-1185">Reference proteome</keyword>
<keyword evidence="1" id="KW-1133">Transmembrane helix</keyword>
<evidence type="ECO:0000313" key="3">
    <source>
        <dbReference type="Proteomes" id="UP001190926"/>
    </source>
</evidence>
<sequence>METSAAASAGDGVDGFYKPLPPLYFAFMVVWVLSAASWTFNTYKNRHFQPNKLQWMLASVPWIKALQLSFSFLFWYTCFYSNVCSLWMSFGVYIMGVLFQTCAFVSFFLISHGYCITCHRLSLSERRTMAVLASVFYLTLVGYRASVPYFSLLLLINYVILFYVIFNHVSQNINALSDQLRFINNQDVQAMHDAVYTKYIMFKKFQGAMQIVAVSEFAMFISLDNSLESYWIRLLVREWAQFFIFLFIGWIFRSQQLAPPRFSVMPVLRAKGETVIPPIYSIEMDAESFKEFRCHEWHIGVPTLGSMKESVLVVIQQPHSNSLPAKS</sequence>
<protein>
    <submittedName>
        <fullName evidence="2">Transmembrane protein</fullName>
    </submittedName>
</protein>
<feature type="transmembrane region" description="Helical" evidence="1">
    <location>
        <begin position="55"/>
        <end position="76"/>
    </location>
</feature>
<evidence type="ECO:0000313" key="2">
    <source>
        <dbReference type="EMBL" id="KAH6832456.1"/>
    </source>
</evidence>
<keyword evidence="1" id="KW-0472">Membrane</keyword>
<dbReference type="Proteomes" id="UP001190926">
    <property type="component" value="Unassembled WGS sequence"/>
</dbReference>
<comment type="caution">
    <text evidence="2">The sequence shown here is derived from an EMBL/GenBank/DDBJ whole genome shotgun (WGS) entry which is preliminary data.</text>
</comment>
<feature type="transmembrane region" description="Helical" evidence="1">
    <location>
        <begin position="23"/>
        <end position="43"/>
    </location>
</feature>
<evidence type="ECO:0000256" key="1">
    <source>
        <dbReference type="SAM" id="Phobius"/>
    </source>
</evidence>
<gene>
    <name evidence="2" type="ORF">C2S53_006911</name>
</gene>
<keyword evidence="1 2" id="KW-0812">Transmembrane</keyword>
<reference evidence="2 3" key="1">
    <citation type="journal article" date="2021" name="Nat. Commun.">
        <title>Incipient diploidization of the medicinal plant Perilla within 10,000 years.</title>
        <authorList>
            <person name="Zhang Y."/>
            <person name="Shen Q."/>
            <person name="Leng L."/>
            <person name="Zhang D."/>
            <person name="Chen S."/>
            <person name="Shi Y."/>
            <person name="Ning Z."/>
            <person name="Chen S."/>
        </authorList>
    </citation>
    <scope>NUCLEOTIDE SEQUENCE [LARGE SCALE GENOMIC DNA]</scope>
    <source>
        <strain evidence="3">cv. PC099</strain>
    </source>
</reference>
<proteinExistence type="predicted"/>
<name>A0AAD4JEP5_PERFH</name>
<accession>A0AAD4JEP5</accession>
<feature type="transmembrane region" description="Helical" evidence="1">
    <location>
        <begin position="149"/>
        <end position="166"/>
    </location>
</feature>
<feature type="transmembrane region" description="Helical" evidence="1">
    <location>
        <begin position="88"/>
        <end position="115"/>
    </location>
</feature>
<dbReference type="EMBL" id="SDAM02000069">
    <property type="protein sequence ID" value="KAH6832456.1"/>
    <property type="molecule type" value="Genomic_DNA"/>
</dbReference>